<sequence length="456" mass="48087">MRQEDEDVGDCLETRCSIVHGTLGYITHNDVSSQQKITASGMRTSTPFLSPPDAYRSRQAVSLPQPPPSTHHNTVVVTSLAHLRPGPRCRNDYVDSPRSRSSGPPKTQIHSPSFAAVGGVGGGLSSLNSPRLRQNEGPLTNCSGGLHSTNGQHHHQQLSLQQFASTRPAQGRSLSTSNTTSLSTPGSTVLVVSNQPLSKQPPLKIDACDSAFNGYGRDADGGRLHHVNGRTATTSFHATSTTGAGERLSNEVSGTGVRTTHGSIICKDCGKCRCGACTERQDLPCGTWCCGGKCELTPSKVLDVCTCFCVVKCLFFHCRRGEEEEEDNECYENPCGCCETPLCCQRWTVLGLMSACLPCLWAYWPARACLAASTASYNACCRHKGCQCDLTVTGNVSAATSAGVTSIVSGNSGSSSAVKSSVLSSVRGGGSGGSVIKNSNCSQTRRLLIESDSSSA</sequence>
<dbReference type="InterPro" id="IPR007875">
    <property type="entry name" value="Sprouty"/>
</dbReference>
<dbReference type="InterPro" id="IPR051192">
    <property type="entry name" value="Sprouty_domain"/>
</dbReference>
<dbReference type="GO" id="GO:0040037">
    <property type="term" value="P:negative regulation of fibroblast growth factor receptor signaling pathway"/>
    <property type="evidence" value="ECO:0007669"/>
    <property type="project" value="TreeGrafter"/>
</dbReference>
<evidence type="ECO:0000313" key="4">
    <source>
        <dbReference type="Proteomes" id="UP000762676"/>
    </source>
</evidence>
<accession>A0AAV4JRA6</accession>
<comment type="similarity">
    <text evidence="1">Belongs to the sprouty family.</text>
</comment>
<proteinExistence type="inferred from homology"/>
<feature type="compositionally biased region" description="Polar residues" evidence="2">
    <location>
        <begin position="128"/>
        <end position="151"/>
    </location>
</feature>
<feature type="compositionally biased region" description="Polar residues" evidence="2">
    <location>
        <begin position="99"/>
        <end position="111"/>
    </location>
</feature>
<dbReference type="PROSITE" id="PS51227">
    <property type="entry name" value="SPR"/>
    <property type="match status" value="1"/>
</dbReference>
<feature type="compositionally biased region" description="Low complexity" evidence="2">
    <location>
        <begin position="173"/>
        <end position="187"/>
    </location>
</feature>
<protein>
    <submittedName>
        <fullName evidence="3">Sprouty-like protein 2</fullName>
    </submittedName>
</protein>
<organism evidence="3 4">
    <name type="scientific">Elysia marginata</name>
    <dbReference type="NCBI Taxonomy" id="1093978"/>
    <lineage>
        <taxon>Eukaryota</taxon>
        <taxon>Metazoa</taxon>
        <taxon>Spiralia</taxon>
        <taxon>Lophotrochozoa</taxon>
        <taxon>Mollusca</taxon>
        <taxon>Gastropoda</taxon>
        <taxon>Heterobranchia</taxon>
        <taxon>Euthyneura</taxon>
        <taxon>Panpulmonata</taxon>
        <taxon>Sacoglossa</taxon>
        <taxon>Placobranchoidea</taxon>
        <taxon>Plakobranchidae</taxon>
        <taxon>Elysia</taxon>
    </lineage>
</organism>
<feature type="compositionally biased region" description="Basic and acidic residues" evidence="2">
    <location>
        <begin position="89"/>
        <end position="98"/>
    </location>
</feature>
<gene>
    <name evidence="3" type="ORF">ElyMa_001669200</name>
</gene>
<dbReference type="GO" id="GO:0005829">
    <property type="term" value="C:cytosol"/>
    <property type="evidence" value="ECO:0007669"/>
    <property type="project" value="TreeGrafter"/>
</dbReference>
<dbReference type="GO" id="GO:0046580">
    <property type="term" value="P:negative regulation of Ras protein signal transduction"/>
    <property type="evidence" value="ECO:0007669"/>
    <property type="project" value="TreeGrafter"/>
</dbReference>
<dbReference type="PANTHER" id="PTHR12365">
    <property type="entry name" value="SPROUTY"/>
    <property type="match status" value="1"/>
</dbReference>
<comment type="caution">
    <text evidence="3">The sequence shown here is derived from an EMBL/GenBank/DDBJ whole genome shotgun (WGS) entry which is preliminary data.</text>
</comment>
<evidence type="ECO:0000313" key="3">
    <source>
        <dbReference type="EMBL" id="GFS24669.1"/>
    </source>
</evidence>
<feature type="region of interest" description="Disordered" evidence="2">
    <location>
        <begin position="84"/>
        <end position="187"/>
    </location>
</feature>
<dbReference type="GO" id="GO:0048513">
    <property type="term" value="P:animal organ development"/>
    <property type="evidence" value="ECO:0007669"/>
    <property type="project" value="TreeGrafter"/>
</dbReference>
<keyword evidence="4" id="KW-1185">Reference proteome</keyword>
<dbReference type="PANTHER" id="PTHR12365:SF7">
    <property type="entry name" value="PROTEIN SPROUTY"/>
    <property type="match status" value="1"/>
</dbReference>
<evidence type="ECO:0000256" key="1">
    <source>
        <dbReference type="ARBA" id="ARBA00010964"/>
    </source>
</evidence>
<dbReference type="GO" id="GO:0016020">
    <property type="term" value="C:membrane"/>
    <property type="evidence" value="ECO:0007669"/>
    <property type="project" value="InterPro"/>
</dbReference>
<dbReference type="Pfam" id="PF05210">
    <property type="entry name" value="Sprouty"/>
    <property type="match status" value="1"/>
</dbReference>
<reference evidence="3 4" key="1">
    <citation type="journal article" date="2021" name="Elife">
        <title>Chloroplast acquisition without the gene transfer in kleptoplastic sea slugs, Plakobranchus ocellatus.</title>
        <authorList>
            <person name="Maeda T."/>
            <person name="Takahashi S."/>
            <person name="Yoshida T."/>
            <person name="Shimamura S."/>
            <person name="Takaki Y."/>
            <person name="Nagai Y."/>
            <person name="Toyoda A."/>
            <person name="Suzuki Y."/>
            <person name="Arimoto A."/>
            <person name="Ishii H."/>
            <person name="Satoh N."/>
            <person name="Nishiyama T."/>
            <person name="Hasebe M."/>
            <person name="Maruyama T."/>
            <person name="Minagawa J."/>
            <person name="Obokata J."/>
            <person name="Shigenobu S."/>
        </authorList>
    </citation>
    <scope>NUCLEOTIDE SEQUENCE [LARGE SCALE GENOMIC DNA]</scope>
</reference>
<dbReference type="Proteomes" id="UP000762676">
    <property type="component" value="Unassembled WGS sequence"/>
</dbReference>
<dbReference type="AlphaFoldDB" id="A0AAV4JRA6"/>
<evidence type="ECO:0000256" key="2">
    <source>
        <dbReference type="SAM" id="MobiDB-lite"/>
    </source>
</evidence>
<name>A0AAV4JRA6_9GAST</name>
<dbReference type="EMBL" id="BMAT01003401">
    <property type="protein sequence ID" value="GFS24669.1"/>
    <property type="molecule type" value="Genomic_DNA"/>
</dbReference>